<feature type="region of interest" description="Disordered" evidence="1">
    <location>
        <begin position="1"/>
        <end position="121"/>
    </location>
</feature>
<evidence type="ECO:0000313" key="4">
    <source>
        <dbReference type="EMBL" id="MFF3665280.1"/>
    </source>
</evidence>
<keyword evidence="2" id="KW-0812">Transmembrane</keyword>
<proteinExistence type="predicted"/>
<dbReference type="EC" id="3.4.-.-" evidence="4"/>
<keyword evidence="2" id="KW-0472">Membrane</keyword>
<accession>A0ABW6SNF4</accession>
<feature type="compositionally biased region" description="Pro residues" evidence="1">
    <location>
        <begin position="68"/>
        <end position="119"/>
    </location>
</feature>
<feature type="transmembrane region" description="Helical" evidence="2">
    <location>
        <begin position="138"/>
        <end position="165"/>
    </location>
</feature>
<comment type="caution">
    <text evidence="4">The sequence shown here is derived from an EMBL/GenBank/DDBJ whole genome shotgun (WGS) entry which is preliminary data.</text>
</comment>
<dbReference type="PANTHER" id="PTHR36435">
    <property type="entry name" value="SLR1288 PROTEIN"/>
    <property type="match status" value="1"/>
</dbReference>
<keyword evidence="4" id="KW-0378">Hydrolase</keyword>
<feature type="transmembrane region" description="Helical" evidence="2">
    <location>
        <begin position="225"/>
        <end position="245"/>
    </location>
</feature>
<feature type="transmembrane region" description="Helical" evidence="2">
    <location>
        <begin position="298"/>
        <end position="316"/>
    </location>
</feature>
<keyword evidence="5" id="KW-1185">Reference proteome</keyword>
<organism evidence="4 5">
    <name type="scientific">Microtetraspora malaysiensis</name>
    <dbReference type="NCBI Taxonomy" id="161358"/>
    <lineage>
        <taxon>Bacteria</taxon>
        <taxon>Bacillati</taxon>
        <taxon>Actinomycetota</taxon>
        <taxon>Actinomycetes</taxon>
        <taxon>Streptosporangiales</taxon>
        <taxon>Streptosporangiaceae</taxon>
        <taxon>Microtetraspora</taxon>
    </lineage>
</organism>
<feature type="compositionally biased region" description="Gly residues" evidence="1">
    <location>
        <begin position="29"/>
        <end position="50"/>
    </location>
</feature>
<feature type="transmembrane region" description="Helical" evidence="2">
    <location>
        <begin position="377"/>
        <end position="400"/>
    </location>
</feature>
<dbReference type="Pfam" id="PF02517">
    <property type="entry name" value="Rce1-like"/>
    <property type="match status" value="1"/>
</dbReference>
<keyword evidence="2" id="KW-1133">Transmembrane helix</keyword>
<feature type="transmembrane region" description="Helical" evidence="2">
    <location>
        <begin position="185"/>
        <end position="205"/>
    </location>
</feature>
<dbReference type="InterPro" id="IPR003675">
    <property type="entry name" value="Rce1/LyrA-like_dom"/>
</dbReference>
<dbReference type="GO" id="GO:0016787">
    <property type="term" value="F:hydrolase activity"/>
    <property type="evidence" value="ECO:0007669"/>
    <property type="project" value="UniProtKB-KW"/>
</dbReference>
<sequence length="410" mass="43069">MTEPQWNPAAGDDPPGGPHGTPPPPWNPAGGGNPPGGPSGEGCPPGGPAGEGYPPHGTPPGGEGHPPHGTPPQPWNQPGPPPEGRQWPPPGGPGWPPPGGPYQWQPPPAPQPWTAPPPTGTRYDRLARTALHRWWRPVVGTLAIVAGYLVVSLAFGLVAVLVSLLSGVPMVMSGTQIFADPLMTLGFNLALLALAIPLVFGAAWVVQRRRPGTVSSVAGRLRWRWLLLCVPIALVAVILGEVAQQLTFLATGVSTGFTWVGWDRFLAPLIVIVVLVPFQAAAEEYVFRGWILQAFGAYLRNPLPGIVVGAAAFASLHGYTDWGIAYVFGFGLLMGWVAVRTGGLEAPIALHAVNNVFAFGMTAAAGGLRNALEQGAVPWQTIIGTIVQFAVFTVAVLIIAQRRAIQTLSR</sequence>
<evidence type="ECO:0000313" key="5">
    <source>
        <dbReference type="Proteomes" id="UP001602013"/>
    </source>
</evidence>
<evidence type="ECO:0000256" key="2">
    <source>
        <dbReference type="SAM" id="Phobius"/>
    </source>
</evidence>
<evidence type="ECO:0000256" key="1">
    <source>
        <dbReference type="SAM" id="MobiDB-lite"/>
    </source>
</evidence>
<feature type="compositionally biased region" description="Pro residues" evidence="1">
    <location>
        <begin position="15"/>
        <end position="27"/>
    </location>
</feature>
<dbReference type="InterPro" id="IPR052710">
    <property type="entry name" value="CAAX_protease"/>
</dbReference>
<dbReference type="Proteomes" id="UP001602013">
    <property type="component" value="Unassembled WGS sequence"/>
</dbReference>
<dbReference type="EMBL" id="JBIASD010000003">
    <property type="protein sequence ID" value="MFF3665280.1"/>
    <property type="molecule type" value="Genomic_DNA"/>
</dbReference>
<reference evidence="4 5" key="1">
    <citation type="submission" date="2024-10" db="EMBL/GenBank/DDBJ databases">
        <title>The Natural Products Discovery Center: Release of the First 8490 Sequenced Strains for Exploring Actinobacteria Biosynthetic Diversity.</title>
        <authorList>
            <person name="Kalkreuter E."/>
            <person name="Kautsar S.A."/>
            <person name="Yang D."/>
            <person name="Bader C.D."/>
            <person name="Teijaro C.N."/>
            <person name="Fluegel L."/>
            <person name="Davis C.M."/>
            <person name="Simpson J.R."/>
            <person name="Lauterbach L."/>
            <person name="Steele A.D."/>
            <person name="Gui C."/>
            <person name="Meng S."/>
            <person name="Li G."/>
            <person name="Viehrig K."/>
            <person name="Ye F."/>
            <person name="Su P."/>
            <person name="Kiefer A.F."/>
            <person name="Nichols A."/>
            <person name="Cepeda A.J."/>
            <person name="Yan W."/>
            <person name="Fan B."/>
            <person name="Jiang Y."/>
            <person name="Adhikari A."/>
            <person name="Zheng C.-J."/>
            <person name="Schuster L."/>
            <person name="Cowan T.M."/>
            <person name="Smanski M.J."/>
            <person name="Chevrette M.G."/>
            <person name="De Carvalho L.P.S."/>
            <person name="Shen B."/>
        </authorList>
    </citation>
    <scope>NUCLEOTIDE SEQUENCE [LARGE SCALE GENOMIC DNA]</scope>
    <source>
        <strain evidence="4 5">NPDC002173</strain>
    </source>
</reference>
<feature type="transmembrane region" description="Helical" evidence="2">
    <location>
        <begin position="322"/>
        <end position="339"/>
    </location>
</feature>
<protein>
    <submittedName>
        <fullName evidence="4">CPBP family intramembrane glutamic endopeptidase</fullName>
        <ecNumber evidence="4">3.4.-.-</ecNumber>
    </submittedName>
</protein>
<feature type="domain" description="CAAX prenyl protease 2/Lysostaphin resistance protein A-like" evidence="3">
    <location>
        <begin position="268"/>
        <end position="357"/>
    </location>
</feature>
<name>A0ABW6SNF4_9ACTN</name>
<feature type="transmembrane region" description="Helical" evidence="2">
    <location>
        <begin position="346"/>
        <end position="365"/>
    </location>
</feature>
<evidence type="ECO:0000259" key="3">
    <source>
        <dbReference type="Pfam" id="PF02517"/>
    </source>
</evidence>
<gene>
    <name evidence="4" type="ORF">ACFYXI_06760</name>
</gene>
<dbReference type="PANTHER" id="PTHR36435:SF1">
    <property type="entry name" value="CAAX AMINO TERMINAL PROTEASE FAMILY PROTEIN"/>
    <property type="match status" value="1"/>
</dbReference>
<dbReference type="RefSeq" id="WP_387409272.1">
    <property type="nucleotide sequence ID" value="NZ_JBIASD010000003.1"/>
</dbReference>
<feature type="transmembrane region" description="Helical" evidence="2">
    <location>
        <begin position="265"/>
        <end position="286"/>
    </location>
</feature>